<name>A0A4Y2A1I0_ARAVE</name>
<keyword evidence="2" id="KW-1185">Reference proteome</keyword>
<evidence type="ECO:0000313" key="1">
    <source>
        <dbReference type="EMBL" id="GBL73622.1"/>
    </source>
</evidence>
<comment type="caution">
    <text evidence="1">The sequence shown here is derived from an EMBL/GenBank/DDBJ whole genome shotgun (WGS) entry which is preliminary data.</text>
</comment>
<accession>A0A4Y2A1I0</accession>
<proteinExistence type="predicted"/>
<evidence type="ECO:0000313" key="2">
    <source>
        <dbReference type="Proteomes" id="UP000499080"/>
    </source>
</evidence>
<dbReference type="Proteomes" id="UP000499080">
    <property type="component" value="Unassembled WGS sequence"/>
</dbReference>
<protein>
    <submittedName>
        <fullName evidence="1">Uncharacterized protein</fullName>
    </submittedName>
</protein>
<organism evidence="1 2">
    <name type="scientific">Araneus ventricosus</name>
    <name type="common">Orbweaver spider</name>
    <name type="synonym">Epeira ventricosa</name>
    <dbReference type="NCBI Taxonomy" id="182803"/>
    <lineage>
        <taxon>Eukaryota</taxon>
        <taxon>Metazoa</taxon>
        <taxon>Ecdysozoa</taxon>
        <taxon>Arthropoda</taxon>
        <taxon>Chelicerata</taxon>
        <taxon>Arachnida</taxon>
        <taxon>Araneae</taxon>
        <taxon>Araneomorphae</taxon>
        <taxon>Entelegynae</taxon>
        <taxon>Araneoidea</taxon>
        <taxon>Araneidae</taxon>
        <taxon>Araneus</taxon>
    </lineage>
</organism>
<gene>
    <name evidence="1" type="ORF">AVEN_230629_1</name>
</gene>
<dbReference type="EMBL" id="BGPR01000004">
    <property type="protein sequence ID" value="GBL73622.1"/>
    <property type="molecule type" value="Genomic_DNA"/>
</dbReference>
<sequence>MRLPGEVMAPRRISTVQYCMYQYELGITCGRKVVADSSFLLAVHWVLRGVTLRFITAWLLDILSVTPLLGLDGTSATTGIP</sequence>
<reference evidence="1 2" key="1">
    <citation type="journal article" date="2019" name="Sci. Rep.">
        <title>Orb-weaving spider Araneus ventricosus genome elucidates the spidroin gene catalogue.</title>
        <authorList>
            <person name="Kono N."/>
            <person name="Nakamura H."/>
            <person name="Ohtoshi R."/>
            <person name="Moran D.A.P."/>
            <person name="Shinohara A."/>
            <person name="Yoshida Y."/>
            <person name="Fujiwara M."/>
            <person name="Mori M."/>
            <person name="Tomita M."/>
            <person name="Arakawa K."/>
        </authorList>
    </citation>
    <scope>NUCLEOTIDE SEQUENCE [LARGE SCALE GENOMIC DNA]</scope>
</reference>
<dbReference type="AlphaFoldDB" id="A0A4Y2A1I0"/>